<evidence type="ECO:0000256" key="6">
    <source>
        <dbReference type="PROSITE-ProRule" id="PRU00433"/>
    </source>
</evidence>
<dbReference type="InterPro" id="IPR036909">
    <property type="entry name" value="Cyt_c-like_dom_sf"/>
</dbReference>
<keyword evidence="9" id="KW-0575">Peroxidase</keyword>
<gene>
    <name evidence="9" type="ORF">JGI24_00077</name>
</gene>
<dbReference type="InterPro" id="IPR004852">
    <property type="entry name" value="Di-haem_cyt_c_peroxidsae"/>
</dbReference>
<dbReference type="EMBL" id="CZVU01000002">
    <property type="protein sequence ID" value="CUS96258.1"/>
    <property type="molecule type" value="Genomic_DNA"/>
</dbReference>
<dbReference type="InterPro" id="IPR009056">
    <property type="entry name" value="Cyt_c-like_dom"/>
</dbReference>
<dbReference type="Proteomes" id="UP000243065">
    <property type="component" value="Unassembled WGS sequence"/>
</dbReference>
<dbReference type="GO" id="GO:0030313">
    <property type="term" value="C:cell envelope"/>
    <property type="evidence" value="ECO:0007669"/>
    <property type="project" value="UniProtKB-SubCell"/>
</dbReference>
<dbReference type="Pfam" id="PF03150">
    <property type="entry name" value="CCP_MauG"/>
    <property type="match status" value="1"/>
</dbReference>
<evidence type="ECO:0000256" key="3">
    <source>
        <dbReference type="ARBA" id="ARBA00022723"/>
    </source>
</evidence>
<dbReference type="AlphaFoldDB" id="A0A656D2G6"/>
<dbReference type="Gene3D" id="1.10.760.10">
    <property type="entry name" value="Cytochrome c-like domain"/>
    <property type="match status" value="1"/>
</dbReference>
<accession>A0A656D2G6</accession>
<evidence type="ECO:0000259" key="8">
    <source>
        <dbReference type="PROSITE" id="PS51007"/>
    </source>
</evidence>
<keyword evidence="3 6" id="KW-0479">Metal-binding</keyword>
<evidence type="ECO:0000256" key="1">
    <source>
        <dbReference type="ARBA" id="ARBA00004196"/>
    </source>
</evidence>
<keyword evidence="2 6" id="KW-0349">Heme</keyword>
<dbReference type="PANTHER" id="PTHR30600">
    <property type="entry name" value="CYTOCHROME C PEROXIDASE-RELATED"/>
    <property type="match status" value="1"/>
</dbReference>
<evidence type="ECO:0000256" key="2">
    <source>
        <dbReference type="ARBA" id="ARBA00022617"/>
    </source>
</evidence>
<keyword evidence="5 6" id="KW-0408">Iron</keyword>
<feature type="domain" description="Cytochrome c" evidence="8">
    <location>
        <begin position="63"/>
        <end position="172"/>
    </location>
</feature>
<evidence type="ECO:0000256" key="7">
    <source>
        <dbReference type="SAM" id="Phobius"/>
    </source>
</evidence>
<keyword evidence="10" id="KW-1185">Reference proteome</keyword>
<organism evidence="9 10">
    <name type="scientific">Kryptobacter tengchongensis</name>
    <dbReference type="NCBI Taxonomy" id="1643429"/>
    <lineage>
        <taxon>Bacteria</taxon>
        <taxon>Pseudomonadati</taxon>
        <taxon>Candidatus Kryptoniota</taxon>
        <taxon>Candidatus Kryptobacter</taxon>
    </lineage>
</organism>
<sequence>MRNFKIFYHVVLFFIVFILSFISINGEKVNSSAKASYDVKIPLGIPKDLWELFIPPDNPITPEKVELGRKLYFDKRLSIDNTVACATCHDPKFAFAENKKVSEGVSGKKGARNAPTVLNAMFFEQQFWDGRAPTLEEQAKQPIINPIEMGMPDHDAVVKKLKGIPEYVELFKKVFG</sequence>
<name>A0A656D2G6_KRYT1</name>
<feature type="transmembrane region" description="Helical" evidence="7">
    <location>
        <begin position="6"/>
        <end position="24"/>
    </location>
</feature>
<reference evidence="9 10" key="1">
    <citation type="submission" date="2015-11" db="EMBL/GenBank/DDBJ databases">
        <authorList>
            <person name="Varghese N."/>
        </authorList>
    </citation>
    <scope>NUCLEOTIDE SEQUENCE [LARGE SCALE GENOMIC DNA]</scope>
    <source>
        <strain evidence="9 10">JGI-24</strain>
    </source>
</reference>
<keyword evidence="7" id="KW-0472">Membrane</keyword>
<dbReference type="GO" id="GO:0046872">
    <property type="term" value="F:metal ion binding"/>
    <property type="evidence" value="ECO:0007669"/>
    <property type="project" value="UniProtKB-KW"/>
</dbReference>
<dbReference type="SUPFAM" id="SSF46626">
    <property type="entry name" value="Cytochrome c"/>
    <property type="match status" value="1"/>
</dbReference>
<comment type="subcellular location">
    <subcellularLocation>
        <location evidence="1">Cell envelope</location>
    </subcellularLocation>
</comment>
<evidence type="ECO:0000256" key="4">
    <source>
        <dbReference type="ARBA" id="ARBA00023002"/>
    </source>
</evidence>
<keyword evidence="7" id="KW-0812">Transmembrane</keyword>
<keyword evidence="7" id="KW-1133">Transmembrane helix</keyword>
<evidence type="ECO:0000313" key="10">
    <source>
        <dbReference type="Proteomes" id="UP000243065"/>
    </source>
</evidence>
<proteinExistence type="predicted"/>
<dbReference type="InterPro" id="IPR051395">
    <property type="entry name" value="Cytochrome_c_Peroxidase/MauG"/>
</dbReference>
<dbReference type="PROSITE" id="PS51007">
    <property type="entry name" value="CYTC"/>
    <property type="match status" value="1"/>
</dbReference>
<dbReference type="GO" id="GO:0020037">
    <property type="term" value="F:heme binding"/>
    <property type="evidence" value="ECO:0007669"/>
    <property type="project" value="InterPro"/>
</dbReference>
<protein>
    <submittedName>
        <fullName evidence="9">Di-haem cytochrome c peroxidase</fullName>
    </submittedName>
</protein>
<evidence type="ECO:0000313" key="9">
    <source>
        <dbReference type="EMBL" id="CUS96258.1"/>
    </source>
</evidence>
<dbReference type="GO" id="GO:0004130">
    <property type="term" value="F:cytochrome-c peroxidase activity"/>
    <property type="evidence" value="ECO:0007669"/>
    <property type="project" value="TreeGrafter"/>
</dbReference>
<evidence type="ECO:0000256" key="5">
    <source>
        <dbReference type="ARBA" id="ARBA00023004"/>
    </source>
</evidence>
<dbReference type="GO" id="GO:0009055">
    <property type="term" value="F:electron transfer activity"/>
    <property type="evidence" value="ECO:0007669"/>
    <property type="project" value="InterPro"/>
</dbReference>
<keyword evidence="4" id="KW-0560">Oxidoreductase</keyword>